<accession>A0AAD9BZ34</accession>
<dbReference type="GO" id="GO:0046983">
    <property type="term" value="F:protein dimerization activity"/>
    <property type="evidence" value="ECO:0007669"/>
    <property type="project" value="InterPro"/>
</dbReference>
<evidence type="ECO:0000256" key="5">
    <source>
        <dbReference type="ARBA" id="ARBA00023015"/>
    </source>
</evidence>
<keyword evidence="7" id="KW-0804">Transcription</keyword>
<evidence type="ECO:0000256" key="1">
    <source>
        <dbReference type="ARBA" id="ARBA00004123"/>
    </source>
</evidence>
<keyword evidence="2" id="KW-0479">Metal-binding</keyword>
<dbReference type="InterPro" id="IPR036236">
    <property type="entry name" value="Znf_C2H2_sf"/>
</dbReference>
<dbReference type="GO" id="GO:0008270">
    <property type="term" value="F:zinc ion binding"/>
    <property type="evidence" value="ECO:0007669"/>
    <property type="project" value="UniProtKB-KW"/>
</dbReference>
<name>A0AAD9BZ34_DISEL</name>
<evidence type="ECO:0000256" key="10">
    <source>
        <dbReference type="SAM" id="MobiDB-lite"/>
    </source>
</evidence>
<dbReference type="PANTHER" id="PTHR46481">
    <property type="entry name" value="ZINC FINGER BED DOMAIN-CONTAINING PROTEIN 4"/>
    <property type="match status" value="1"/>
</dbReference>
<dbReference type="InterPro" id="IPR052035">
    <property type="entry name" value="ZnF_BED_domain_contain"/>
</dbReference>
<evidence type="ECO:0000313" key="13">
    <source>
        <dbReference type="Proteomes" id="UP001228049"/>
    </source>
</evidence>
<evidence type="ECO:0000256" key="9">
    <source>
        <dbReference type="PROSITE-ProRule" id="PRU00027"/>
    </source>
</evidence>
<dbReference type="GO" id="GO:0005634">
    <property type="term" value="C:nucleus"/>
    <property type="evidence" value="ECO:0007669"/>
    <property type="project" value="UniProtKB-SubCell"/>
</dbReference>
<dbReference type="Pfam" id="PF02892">
    <property type="entry name" value="zf-BED"/>
    <property type="match status" value="1"/>
</dbReference>
<keyword evidence="4" id="KW-0862">Zinc</keyword>
<dbReference type="PROSITE" id="PS50808">
    <property type="entry name" value="ZF_BED"/>
    <property type="match status" value="1"/>
</dbReference>
<comment type="caution">
    <text evidence="12">The sequence shown here is derived from an EMBL/GenBank/DDBJ whole genome shotgun (WGS) entry which is preliminary data.</text>
</comment>
<feature type="region of interest" description="Disordered" evidence="10">
    <location>
        <begin position="467"/>
        <end position="504"/>
    </location>
</feature>
<dbReference type="SUPFAM" id="SSF57667">
    <property type="entry name" value="beta-beta-alpha zinc fingers"/>
    <property type="match status" value="1"/>
</dbReference>
<evidence type="ECO:0000256" key="6">
    <source>
        <dbReference type="ARBA" id="ARBA00023125"/>
    </source>
</evidence>
<keyword evidence="3 9" id="KW-0863">Zinc-finger</keyword>
<dbReference type="SUPFAM" id="SSF140996">
    <property type="entry name" value="Hermes dimerisation domain"/>
    <property type="match status" value="1"/>
</dbReference>
<keyword evidence="5" id="KW-0805">Transcription regulation</keyword>
<dbReference type="InterPro" id="IPR008906">
    <property type="entry name" value="HATC_C_dom"/>
</dbReference>
<dbReference type="SMART" id="SM00614">
    <property type="entry name" value="ZnF_BED"/>
    <property type="match status" value="1"/>
</dbReference>
<feature type="domain" description="BED-type" evidence="11">
    <location>
        <begin position="3"/>
        <end position="55"/>
    </location>
</feature>
<keyword evidence="8" id="KW-0539">Nucleus</keyword>
<keyword evidence="13" id="KW-1185">Reference proteome</keyword>
<dbReference type="PANTHER" id="PTHR46481:SF9">
    <property type="entry name" value="ZINC FINGER BED DOMAIN-CONTAINING PROTEIN 1-LIKE"/>
    <property type="match status" value="1"/>
</dbReference>
<gene>
    <name evidence="12" type="ORF">KUDE01_010174</name>
</gene>
<evidence type="ECO:0000256" key="3">
    <source>
        <dbReference type="ARBA" id="ARBA00022771"/>
    </source>
</evidence>
<dbReference type="InterPro" id="IPR012337">
    <property type="entry name" value="RNaseH-like_sf"/>
</dbReference>
<dbReference type="AlphaFoldDB" id="A0AAD9BZ34"/>
<organism evidence="12 13">
    <name type="scientific">Dissostichus eleginoides</name>
    <name type="common">Patagonian toothfish</name>
    <name type="synonym">Dissostichus amissus</name>
    <dbReference type="NCBI Taxonomy" id="100907"/>
    <lineage>
        <taxon>Eukaryota</taxon>
        <taxon>Metazoa</taxon>
        <taxon>Chordata</taxon>
        <taxon>Craniata</taxon>
        <taxon>Vertebrata</taxon>
        <taxon>Euteleostomi</taxon>
        <taxon>Actinopterygii</taxon>
        <taxon>Neopterygii</taxon>
        <taxon>Teleostei</taxon>
        <taxon>Neoteleostei</taxon>
        <taxon>Acanthomorphata</taxon>
        <taxon>Eupercaria</taxon>
        <taxon>Perciformes</taxon>
        <taxon>Notothenioidei</taxon>
        <taxon>Nototheniidae</taxon>
        <taxon>Dissostichus</taxon>
    </lineage>
</organism>
<keyword evidence="6" id="KW-0238">DNA-binding</keyword>
<dbReference type="Gene3D" id="1.10.10.1070">
    <property type="entry name" value="Zinc finger, BED domain-containing"/>
    <property type="match status" value="1"/>
</dbReference>
<sequence length="622" mass="70174">MSGVKSRVWEHFEKVTDNPKKVLCKLCKQIFSYHSSTTNMNYHLKHAHPLYVDRATPSTSTSSSQPPLKLSQTTLVLKPPLSDKRKRDITDKIADFVALDMRPVNIVEGEGFKQMMKFIEPGYTVPKRDTVMHAIKNKYNTTKQVLLEKLKACTAVSFTTDTWTSNQMDGYMTVTAHFISQEWQLHSFVLETKVLEVSHTAANIAERLGEVMEEFGIPPEKRVAVVHDNAANMVLCAQQLSQNPSWGNVQGIRCAGHTLQLCINAAVKLDPICRVIAPARRLVGHFKTSAKATSALTLKQKQQNVAEHKLIQDVSTRWNSTYSMLERLLEQRCPVTAVLSEPGTTHRSDRDLDLTTAQWRIAEDIVSVLRPMITLTELLSQDVNASLSATLPMLVNMKRRHLLSRDDDSTTVKAVKKKITEEIDKRWELTGSLEGSIYIQAAVLDPRFKSLSFLDAEKRDDAYATVSDLAESLSPAEEATAQREDSSGAEESEPAPKRQREKQQDISMLMAFDEDQETEDHKKEMKTYLEDRTKVDKGPLIWWKLNEERYPKLARAAKRIHSIPSTSTPSERIFSKAGFIVSKTRSSLLPDNTDKLVFLSHNMRRLRSEGNPESQVKGSGLA</sequence>
<evidence type="ECO:0000256" key="7">
    <source>
        <dbReference type="ARBA" id="ARBA00023163"/>
    </source>
</evidence>
<comment type="subcellular location">
    <subcellularLocation>
        <location evidence="1">Nucleus</location>
    </subcellularLocation>
</comment>
<evidence type="ECO:0000259" key="11">
    <source>
        <dbReference type="PROSITE" id="PS50808"/>
    </source>
</evidence>
<dbReference type="GO" id="GO:0003677">
    <property type="term" value="F:DNA binding"/>
    <property type="evidence" value="ECO:0007669"/>
    <property type="project" value="UniProtKB-KW"/>
</dbReference>
<evidence type="ECO:0000256" key="4">
    <source>
        <dbReference type="ARBA" id="ARBA00022833"/>
    </source>
</evidence>
<evidence type="ECO:0000256" key="8">
    <source>
        <dbReference type="ARBA" id="ARBA00023242"/>
    </source>
</evidence>
<dbReference type="Proteomes" id="UP001228049">
    <property type="component" value="Unassembled WGS sequence"/>
</dbReference>
<feature type="compositionally biased region" description="Basic and acidic residues" evidence="10">
    <location>
        <begin position="494"/>
        <end position="504"/>
    </location>
</feature>
<evidence type="ECO:0000313" key="12">
    <source>
        <dbReference type="EMBL" id="KAK1891346.1"/>
    </source>
</evidence>
<dbReference type="Pfam" id="PF05699">
    <property type="entry name" value="Dimer_Tnp_hAT"/>
    <property type="match status" value="1"/>
</dbReference>
<evidence type="ECO:0000256" key="2">
    <source>
        <dbReference type="ARBA" id="ARBA00022723"/>
    </source>
</evidence>
<dbReference type="EMBL" id="JASDAP010000015">
    <property type="protein sequence ID" value="KAK1891346.1"/>
    <property type="molecule type" value="Genomic_DNA"/>
</dbReference>
<protein>
    <submittedName>
        <fullName evidence="12">Zinc finger BED domain containing protein 1</fullName>
    </submittedName>
</protein>
<reference evidence="12" key="1">
    <citation type="submission" date="2023-04" db="EMBL/GenBank/DDBJ databases">
        <title>Chromosome-level genome of Chaenocephalus aceratus.</title>
        <authorList>
            <person name="Park H."/>
        </authorList>
    </citation>
    <scope>NUCLEOTIDE SEQUENCE</scope>
    <source>
        <strain evidence="12">DE</strain>
        <tissue evidence="12">Muscle</tissue>
    </source>
</reference>
<proteinExistence type="predicted"/>
<dbReference type="SUPFAM" id="SSF53098">
    <property type="entry name" value="Ribonuclease H-like"/>
    <property type="match status" value="1"/>
</dbReference>
<dbReference type="InterPro" id="IPR003656">
    <property type="entry name" value="Znf_BED"/>
</dbReference>